<comment type="caution">
    <text evidence="1">The sequence shown here is derived from an EMBL/GenBank/DDBJ whole genome shotgun (WGS) entry which is preliminary data.</text>
</comment>
<protein>
    <submittedName>
        <fullName evidence="1">Uncharacterized protein DUF326</fullName>
    </submittedName>
</protein>
<dbReference type="EMBL" id="SMGO01000003">
    <property type="protein sequence ID" value="TCK80940.1"/>
    <property type="molecule type" value="Genomic_DNA"/>
</dbReference>
<sequence length="122" mass="13306">MLIIKTTIMSHQQYQNCIEACYACAIACSHCAAECLKEEKVQDLRRCIQLDLECASICKSAADLMSLGSSFSSHICHVCADICKACAEECEKHAQMGMEHCRECAEACRKCAQACGEMADAA</sequence>
<dbReference type="AlphaFoldDB" id="A0A4R1LRS5"/>
<evidence type="ECO:0000313" key="1">
    <source>
        <dbReference type="EMBL" id="TCK80940.1"/>
    </source>
</evidence>
<reference evidence="1 2" key="1">
    <citation type="submission" date="2019-03" db="EMBL/GenBank/DDBJ databases">
        <title>Genomic Encyclopedia of Archaeal and Bacterial Type Strains, Phase II (KMG-II): from individual species to whole genera.</title>
        <authorList>
            <person name="Goeker M."/>
        </authorList>
    </citation>
    <scope>NUCLEOTIDE SEQUENCE [LARGE SCALE GENOMIC DNA]</scope>
    <source>
        <strain evidence="1 2">DSM 22554</strain>
    </source>
</reference>
<name>A0A4R1LRS5_9SPHI</name>
<dbReference type="Gene3D" id="1.20.1270.360">
    <property type="match status" value="1"/>
</dbReference>
<dbReference type="InterPro" id="IPR005560">
    <property type="entry name" value="Csp_YhjQ"/>
</dbReference>
<organism evidence="1 2">
    <name type="scientific">Albibacterium bauzanense</name>
    <dbReference type="NCBI Taxonomy" id="653929"/>
    <lineage>
        <taxon>Bacteria</taxon>
        <taxon>Pseudomonadati</taxon>
        <taxon>Bacteroidota</taxon>
        <taxon>Sphingobacteriia</taxon>
        <taxon>Sphingobacteriales</taxon>
        <taxon>Sphingobacteriaceae</taxon>
        <taxon>Albibacterium</taxon>
    </lineage>
</organism>
<dbReference type="PANTHER" id="PTHR37310:SF1">
    <property type="entry name" value="CYTOPLASMIC PROTEIN"/>
    <property type="match status" value="1"/>
</dbReference>
<dbReference type="Proteomes" id="UP000294616">
    <property type="component" value="Unassembled WGS sequence"/>
</dbReference>
<dbReference type="InterPro" id="IPR044543">
    <property type="entry name" value="YHJQ-like"/>
</dbReference>
<keyword evidence="2" id="KW-1185">Reference proteome</keyword>
<proteinExistence type="predicted"/>
<dbReference type="PANTHER" id="PTHR37310">
    <property type="entry name" value="CYTOPLASMIC PROTEIN-RELATED"/>
    <property type="match status" value="1"/>
</dbReference>
<dbReference type="CDD" id="cd08026">
    <property type="entry name" value="DUF326"/>
    <property type="match status" value="1"/>
</dbReference>
<dbReference type="Pfam" id="PF03860">
    <property type="entry name" value="Csp"/>
    <property type="match status" value="1"/>
</dbReference>
<accession>A0A4R1LRS5</accession>
<gene>
    <name evidence="1" type="ORF">C8N28_2697</name>
</gene>
<evidence type="ECO:0000313" key="2">
    <source>
        <dbReference type="Proteomes" id="UP000294616"/>
    </source>
</evidence>